<evidence type="ECO:0000313" key="3">
    <source>
        <dbReference type="EMBL" id="QBY50614.1"/>
    </source>
</evidence>
<name>A0A4P7L541_9BURK</name>
<organism evidence="3 4">
    <name type="scientific">Cupriavidus oxalaticus</name>
    <dbReference type="NCBI Taxonomy" id="96344"/>
    <lineage>
        <taxon>Bacteria</taxon>
        <taxon>Pseudomonadati</taxon>
        <taxon>Pseudomonadota</taxon>
        <taxon>Betaproteobacteria</taxon>
        <taxon>Burkholderiales</taxon>
        <taxon>Burkholderiaceae</taxon>
        <taxon>Cupriavidus</taxon>
    </lineage>
</organism>
<evidence type="ECO:0000313" key="4">
    <source>
        <dbReference type="Proteomes" id="UP000295294"/>
    </source>
</evidence>
<feature type="transmembrane region" description="Helical" evidence="2">
    <location>
        <begin position="28"/>
        <end position="46"/>
    </location>
</feature>
<gene>
    <name evidence="3" type="ORF">E0W60_05370</name>
</gene>
<keyword evidence="2" id="KW-0472">Membrane</keyword>
<dbReference type="Proteomes" id="UP000295294">
    <property type="component" value="Chromosome 1"/>
</dbReference>
<dbReference type="KEGG" id="cox:E0W60_05370"/>
<sequence length="91" mass="9122">MGSASSGGTASKSASQRNTGAPVPPVPVMQVIFGLMLAIPFGAFAADRLMSWSGRDKPLRMAGALVAPLLVARLPETVLRGSVGSAAAAAE</sequence>
<feature type="region of interest" description="Disordered" evidence="1">
    <location>
        <begin position="1"/>
        <end position="24"/>
    </location>
</feature>
<accession>A0A4P7L541</accession>
<feature type="compositionally biased region" description="Low complexity" evidence="1">
    <location>
        <begin position="1"/>
        <end position="15"/>
    </location>
</feature>
<reference evidence="3 4" key="1">
    <citation type="submission" date="2019-03" db="EMBL/GenBank/DDBJ databases">
        <title>Efficiently degradation of phenoxyalkanoic acid herbicides by Cupriavidus oxalaticus strain X32.</title>
        <authorList>
            <person name="Sheng X."/>
        </authorList>
    </citation>
    <scope>NUCLEOTIDE SEQUENCE [LARGE SCALE GENOMIC DNA]</scope>
    <source>
        <strain evidence="3 4">X32</strain>
    </source>
</reference>
<keyword evidence="2" id="KW-1133">Transmembrane helix</keyword>
<protein>
    <submittedName>
        <fullName evidence="3">Uncharacterized protein</fullName>
    </submittedName>
</protein>
<evidence type="ECO:0000256" key="2">
    <source>
        <dbReference type="SAM" id="Phobius"/>
    </source>
</evidence>
<dbReference type="AlphaFoldDB" id="A0A4P7L541"/>
<dbReference type="EMBL" id="CP038634">
    <property type="protein sequence ID" value="QBY50614.1"/>
    <property type="molecule type" value="Genomic_DNA"/>
</dbReference>
<evidence type="ECO:0000256" key="1">
    <source>
        <dbReference type="SAM" id="MobiDB-lite"/>
    </source>
</evidence>
<keyword evidence="2" id="KW-0812">Transmembrane</keyword>
<dbReference type="RefSeq" id="WP_135703261.1">
    <property type="nucleotide sequence ID" value="NZ_CP038634.1"/>
</dbReference>
<proteinExistence type="predicted"/>